<evidence type="ECO:0000256" key="1">
    <source>
        <dbReference type="SAM" id="MobiDB-lite"/>
    </source>
</evidence>
<protein>
    <submittedName>
        <fullName evidence="2">Uncharacterized protein</fullName>
    </submittedName>
</protein>
<gene>
    <name evidence="2" type="ORF">T440DRAFT_34735</name>
</gene>
<evidence type="ECO:0000313" key="3">
    <source>
        <dbReference type="Proteomes" id="UP000799423"/>
    </source>
</evidence>
<dbReference type="EMBL" id="MU006298">
    <property type="protein sequence ID" value="KAF2852725.1"/>
    <property type="molecule type" value="Genomic_DNA"/>
</dbReference>
<dbReference type="AlphaFoldDB" id="A0A6A7BE31"/>
<feature type="compositionally biased region" description="Polar residues" evidence="1">
    <location>
        <begin position="42"/>
        <end position="57"/>
    </location>
</feature>
<feature type="compositionally biased region" description="Polar residues" evidence="1">
    <location>
        <begin position="25"/>
        <end position="34"/>
    </location>
</feature>
<feature type="region of interest" description="Disordered" evidence="1">
    <location>
        <begin position="1"/>
        <end position="57"/>
    </location>
</feature>
<name>A0A6A7BE31_9PLEO</name>
<dbReference type="Proteomes" id="UP000799423">
    <property type="component" value="Unassembled WGS sequence"/>
</dbReference>
<evidence type="ECO:0000313" key="2">
    <source>
        <dbReference type="EMBL" id="KAF2852725.1"/>
    </source>
</evidence>
<sequence length="86" mass="9479">MHSSHLSSRMPKSKPPAHCAPPSQTPHQSRTHQPQPKGKSRISLNSTKSKTPDNYTVHNAAAARNVSTYRLSPSILGMFHTRSFSC</sequence>
<keyword evidence="3" id="KW-1185">Reference proteome</keyword>
<reference evidence="2" key="1">
    <citation type="submission" date="2020-01" db="EMBL/GenBank/DDBJ databases">
        <authorList>
            <consortium name="DOE Joint Genome Institute"/>
            <person name="Haridas S."/>
            <person name="Albert R."/>
            <person name="Binder M."/>
            <person name="Bloem J."/>
            <person name="Labutti K."/>
            <person name="Salamov A."/>
            <person name="Andreopoulos B."/>
            <person name="Baker S.E."/>
            <person name="Barry K."/>
            <person name="Bills G."/>
            <person name="Bluhm B.H."/>
            <person name="Cannon C."/>
            <person name="Castanera R."/>
            <person name="Culley D.E."/>
            <person name="Daum C."/>
            <person name="Ezra D."/>
            <person name="Gonzalez J.B."/>
            <person name="Henrissat B."/>
            <person name="Kuo A."/>
            <person name="Liang C."/>
            <person name="Lipzen A."/>
            <person name="Lutzoni F."/>
            <person name="Magnuson J."/>
            <person name="Mondo S."/>
            <person name="Nolan M."/>
            <person name="Ohm R."/>
            <person name="Pangilinan J."/>
            <person name="Park H.-J."/>
            <person name="Ramirez L."/>
            <person name="Alfaro M."/>
            <person name="Sun H."/>
            <person name="Tritt A."/>
            <person name="Yoshinaga Y."/>
            <person name="Zwiers L.-H."/>
            <person name="Turgeon B.G."/>
            <person name="Goodwin S.B."/>
            <person name="Spatafora J.W."/>
            <person name="Crous P.W."/>
            <person name="Grigoriev I.V."/>
        </authorList>
    </citation>
    <scope>NUCLEOTIDE SEQUENCE</scope>
    <source>
        <strain evidence="2">IPT5</strain>
    </source>
</reference>
<proteinExistence type="predicted"/>
<organism evidence="2 3">
    <name type="scientific">Plenodomus tracheiphilus IPT5</name>
    <dbReference type="NCBI Taxonomy" id="1408161"/>
    <lineage>
        <taxon>Eukaryota</taxon>
        <taxon>Fungi</taxon>
        <taxon>Dikarya</taxon>
        <taxon>Ascomycota</taxon>
        <taxon>Pezizomycotina</taxon>
        <taxon>Dothideomycetes</taxon>
        <taxon>Pleosporomycetidae</taxon>
        <taxon>Pleosporales</taxon>
        <taxon>Pleosporineae</taxon>
        <taxon>Leptosphaeriaceae</taxon>
        <taxon>Plenodomus</taxon>
    </lineage>
</organism>
<accession>A0A6A7BE31</accession>